<reference evidence="1" key="1">
    <citation type="submission" date="2021-03" db="EMBL/GenBank/DDBJ databases">
        <authorList>
            <person name="Bekaert M."/>
        </authorList>
    </citation>
    <scope>NUCLEOTIDE SEQUENCE</scope>
</reference>
<evidence type="ECO:0000313" key="1">
    <source>
        <dbReference type="EMBL" id="CAG2204378.1"/>
    </source>
</evidence>
<evidence type="ECO:0000313" key="2">
    <source>
        <dbReference type="Proteomes" id="UP000683360"/>
    </source>
</evidence>
<accession>A0A8S3RC40</accession>
<gene>
    <name evidence="1" type="ORF">MEDL_18819</name>
</gene>
<organism evidence="1 2">
    <name type="scientific">Mytilus edulis</name>
    <name type="common">Blue mussel</name>
    <dbReference type="NCBI Taxonomy" id="6550"/>
    <lineage>
        <taxon>Eukaryota</taxon>
        <taxon>Metazoa</taxon>
        <taxon>Spiralia</taxon>
        <taxon>Lophotrochozoa</taxon>
        <taxon>Mollusca</taxon>
        <taxon>Bivalvia</taxon>
        <taxon>Autobranchia</taxon>
        <taxon>Pteriomorphia</taxon>
        <taxon>Mytilida</taxon>
        <taxon>Mytiloidea</taxon>
        <taxon>Mytilidae</taxon>
        <taxon>Mytilinae</taxon>
        <taxon>Mytilus</taxon>
    </lineage>
</organism>
<comment type="caution">
    <text evidence="1">The sequence shown here is derived from an EMBL/GenBank/DDBJ whole genome shotgun (WGS) entry which is preliminary data.</text>
</comment>
<name>A0A8S3RC40_MYTED</name>
<dbReference type="Proteomes" id="UP000683360">
    <property type="component" value="Unassembled WGS sequence"/>
</dbReference>
<keyword evidence="2" id="KW-1185">Reference proteome</keyword>
<proteinExistence type="predicted"/>
<protein>
    <submittedName>
        <fullName evidence="1">Uncharacterized protein</fullName>
    </submittedName>
</protein>
<dbReference type="AlphaFoldDB" id="A0A8S3RC40"/>
<dbReference type="OrthoDB" id="8060926at2759"/>
<sequence>MISCYKIENLHKYLHNLFIVTGCDYLSFFREFTRRIVFDNFMKPCDLISGTEFPGSLVETNRDDLLACYRLNAVGCEGDNDDKAICVLEGEIFEYSKDNSTHDERDSRAWFHASSSPSTNILSYSPDTEDLQKIVFDNIWKHSDFILGTEFTGSLAETNPDDLFACYRLIGTLYFLKHRTAFPKNNLHQKSLLILQRSHEKDNLQIHLDFSQKIKENVWDRIVNEDEMTSTEGA</sequence>
<dbReference type="EMBL" id="CAJPWZ010000944">
    <property type="protein sequence ID" value="CAG2204378.1"/>
    <property type="molecule type" value="Genomic_DNA"/>
</dbReference>
<dbReference type="PROSITE" id="PS51257">
    <property type="entry name" value="PROKAR_LIPOPROTEIN"/>
    <property type="match status" value="1"/>
</dbReference>